<sequence>MKKRNLALLVSAAAVGIYSAARGRGIFNKPRFREQHSAVSRYVDAHYPGATYSPIEATPKGYMTVVRRPGRSSIMLYAFKSPDGIYIFHESEIINS</sequence>
<proteinExistence type="predicted"/>
<accession>A0A9D1KR32</accession>
<name>A0A9D1KR32_9FIRM</name>
<reference evidence="1" key="2">
    <citation type="journal article" date="2021" name="PeerJ">
        <title>Extensive microbial diversity within the chicken gut microbiome revealed by metagenomics and culture.</title>
        <authorList>
            <person name="Gilroy R."/>
            <person name="Ravi A."/>
            <person name="Getino M."/>
            <person name="Pursley I."/>
            <person name="Horton D.L."/>
            <person name="Alikhan N.F."/>
            <person name="Baker D."/>
            <person name="Gharbi K."/>
            <person name="Hall N."/>
            <person name="Watson M."/>
            <person name="Adriaenssens E.M."/>
            <person name="Foster-Nyarko E."/>
            <person name="Jarju S."/>
            <person name="Secka A."/>
            <person name="Antonio M."/>
            <person name="Oren A."/>
            <person name="Chaudhuri R.R."/>
            <person name="La Ragione R."/>
            <person name="Hildebrand F."/>
            <person name="Pallen M.J."/>
        </authorList>
    </citation>
    <scope>NUCLEOTIDE SEQUENCE</scope>
    <source>
        <strain evidence="1">CHK181-108</strain>
    </source>
</reference>
<evidence type="ECO:0000313" key="2">
    <source>
        <dbReference type="Proteomes" id="UP000824165"/>
    </source>
</evidence>
<gene>
    <name evidence="1" type="ORF">IAA60_07165</name>
</gene>
<evidence type="ECO:0000313" key="1">
    <source>
        <dbReference type="EMBL" id="HIT85666.1"/>
    </source>
</evidence>
<protein>
    <submittedName>
        <fullName evidence="1">Uncharacterized protein</fullName>
    </submittedName>
</protein>
<dbReference type="AlphaFoldDB" id="A0A9D1KR32"/>
<dbReference type="EMBL" id="DVLU01000071">
    <property type="protein sequence ID" value="HIT85666.1"/>
    <property type="molecule type" value="Genomic_DNA"/>
</dbReference>
<reference evidence="1" key="1">
    <citation type="submission" date="2020-10" db="EMBL/GenBank/DDBJ databases">
        <authorList>
            <person name="Gilroy R."/>
        </authorList>
    </citation>
    <scope>NUCLEOTIDE SEQUENCE</scope>
    <source>
        <strain evidence="1">CHK181-108</strain>
    </source>
</reference>
<comment type="caution">
    <text evidence="1">The sequence shown here is derived from an EMBL/GenBank/DDBJ whole genome shotgun (WGS) entry which is preliminary data.</text>
</comment>
<dbReference type="Proteomes" id="UP000824165">
    <property type="component" value="Unassembled WGS sequence"/>
</dbReference>
<organism evidence="1 2">
    <name type="scientific">Candidatus Ornithomonoglobus intestinigallinarum</name>
    <dbReference type="NCBI Taxonomy" id="2840894"/>
    <lineage>
        <taxon>Bacteria</taxon>
        <taxon>Bacillati</taxon>
        <taxon>Bacillota</taxon>
        <taxon>Clostridia</taxon>
        <taxon>Candidatus Ornithomonoglobus</taxon>
    </lineage>
</organism>